<accession>A0A915PE65</accession>
<evidence type="ECO:0000313" key="2">
    <source>
        <dbReference type="Proteomes" id="UP000887581"/>
    </source>
</evidence>
<proteinExistence type="predicted"/>
<keyword evidence="2" id="KW-1185">Reference proteome</keyword>
<name>A0A915PE65_9BILA</name>
<dbReference type="Proteomes" id="UP000887581">
    <property type="component" value="Unplaced"/>
</dbReference>
<feature type="compositionally biased region" description="Polar residues" evidence="1">
    <location>
        <begin position="35"/>
        <end position="56"/>
    </location>
</feature>
<evidence type="ECO:0000256" key="1">
    <source>
        <dbReference type="SAM" id="MobiDB-lite"/>
    </source>
</evidence>
<dbReference type="WBParaSite" id="sdigi.contig118.g4693.t1">
    <property type="protein sequence ID" value="sdigi.contig118.g4693.t1"/>
    <property type="gene ID" value="sdigi.contig118.g4693"/>
</dbReference>
<sequence>MLQNHLSQCIVTARTNCPDGYLDVLTEESEEDAETTYSGQVHQTHHTNSTQNSATLITDPLKSLISEKATFE</sequence>
<protein>
    <submittedName>
        <fullName evidence="3">Uncharacterized protein</fullName>
    </submittedName>
</protein>
<reference evidence="3" key="1">
    <citation type="submission" date="2022-11" db="UniProtKB">
        <authorList>
            <consortium name="WormBaseParasite"/>
        </authorList>
    </citation>
    <scope>IDENTIFICATION</scope>
</reference>
<evidence type="ECO:0000313" key="3">
    <source>
        <dbReference type="WBParaSite" id="sdigi.contig118.g4693.t1"/>
    </source>
</evidence>
<feature type="region of interest" description="Disordered" evidence="1">
    <location>
        <begin position="28"/>
        <end position="59"/>
    </location>
</feature>
<organism evidence="2 3">
    <name type="scientific">Setaria digitata</name>
    <dbReference type="NCBI Taxonomy" id="48799"/>
    <lineage>
        <taxon>Eukaryota</taxon>
        <taxon>Metazoa</taxon>
        <taxon>Ecdysozoa</taxon>
        <taxon>Nematoda</taxon>
        <taxon>Chromadorea</taxon>
        <taxon>Rhabditida</taxon>
        <taxon>Spirurina</taxon>
        <taxon>Spiruromorpha</taxon>
        <taxon>Filarioidea</taxon>
        <taxon>Setariidae</taxon>
        <taxon>Setaria</taxon>
    </lineage>
</organism>
<dbReference type="AlphaFoldDB" id="A0A915PE65"/>